<evidence type="ECO:0000313" key="4">
    <source>
        <dbReference type="Proteomes" id="UP000433309"/>
    </source>
</evidence>
<dbReference type="Pfam" id="PF06580">
    <property type="entry name" value="His_kinase"/>
    <property type="match status" value="1"/>
</dbReference>
<organism evidence="3 4">
    <name type="scientific">Duganella guangzhouensis</name>
    <dbReference type="NCBI Taxonomy" id="2666084"/>
    <lineage>
        <taxon>Bacteria</taxon>
        <taxon>Pseudomonadati</taxon>
        <taxon>Pseudomonadota</taxon>
        <taxon>Betaproteobacteria</taxon>
        <taxon>Burkholderiales</taxon>
        <taxon>Oxalobacteraceae</taxon>
        <taxon>Telluria group</taxon>
        <taxon>Duganella</taxon>
    </lineage>
</organism>
<dbReference type="InterPro" id="IPR010559">
    <property type="entry name" value="Sig_transdc_His_kin_internal"/>
</dbReference>
<feature type="transmembrane region" description="Helical" evidence="1">
    <location>
        <begin position="44"/>
        <end position="62"/>
    </location>
</feature>
<evidence type="ECO:0000256" key="1">
    <source>
        <dbReference type="SAM" id="Phobius"/>
    </source>
</evidence>
<dbReference type="RefSeq" id="WP_154378070.1">
    <property type="nucleotide sequence ID" value="NZ_WKJK01000008.1"/>
</dbReference>
<keyword evidence="1" id="KW-0812">Transmembrane</keyword>
<dbReference type="InterPro" id="IPR003594">
    <property type="entry name" value="HATPase_dom"/>
</dbReference>
<feature type="domain" description="Histidine kinase/HSP90-like ATPase" evidence="2">
    <location>
        <begin position="202"/>
        <end position="301"/>
    </location>
</feature>
<dbReference type="SUPFAM" id="SSF55874">
    <property type="entry name" value="ATPase domain of HSP90 chaperone/DNA topoisomerase II/histidine kinase"/>
    <property type="match status" value="1"/>
</dbReference>
<comment type="caution">
    <text evidence="3">The sequence shown here is derived from an EMBL/GenBank/DDBJ whole genome shotgun (WGS) entry which is preliminary data.</text>
</comment>
<dbReference type="Gene3D" id="3.30.565.10">
    <property type="entry name" value="Histidine kinase-like ATPase, C-terminal domain"/>
    <property type="match status" value="1"/>
</dbReference>
<dbReference type="Pfam" id="PF02518">
    <property type="entry name" value="HATPase_c"/>
    <property type="match status" value="1"/>
</dbReference>
<dbReference type="Proteomes" id="UP000433309">
    <property type="component" value="Unassembled WGS sequence"/>
</dbReference>
<accession>A0A6I2KZD9</accession>
<keyword evidence="1" id="KW-0472">Membrane</keyword>
<dbReference type="GO" id="GO:0016020">
    <property type="term" value="C:membrane"/>
    <property type="evidence" value="ECO:0007669"/>
    <property type="project" value="InterPro"/>
</dbReference>
<dbReference type="PANTHER" id="PTHR34220">
    <property type="entry name" value="SENSOR HISTIDINE KINASE YPDA"/>
    <property type="match status" value="1"/>
</dbReference>
<proteinExistence type="predicted"/>
<protein>
    <submittedName>
        <fullName evidence="3">Sensor histidine kinase</fullName>
    </submittedName>
</protein>
<dbReference type="AlphaFoldDB" id="A0A6I2KZD9"/>
<dbReference type="InterPro" id="IPR050640">
    <property type="entry name" value="Bact_2-comp_sensor_kinase"/>
</dbReference>
<evidence type="ECO:0000313" key="3">
    <source>
        <dbReference type="EMBL" id="MRW91545.1"/>
    </source>
</evidence>
<dbReference type="GO" id="GO:0000155">
    <property type="term" value="F:phosphorelay sensor kinase activity"/>
    <property type="evidence" value="ECO:0007669"/>
    <property type="project" value="InterPro"/>
</dbReference>
<dbReference type="SMART" id="SM00387">
    <property type="entry name" value="HATPase_c"/>
    <property type="match status" value="1"/>
</dbReference>
<keyword evidence="4" id="KW-1185">Reference proteome</keyword>
<keyword evidence="1" id="KW-1133">Transmembrane helix</keyword>
<gene>
    <name evidence="3" type="ORF">GJ699_16245</name>
</gene>
<sequence>MKKNKLAQAGYNNAKTLLDIVREIGDTAITLWWRFFDWLAQVEWRKLMMIWLLLLLFSLTPLGLSKQAVLFIAVSAGLKILAGGKRKAELNARDAESHADEEGMERRVVEARMAALQAQVEPHFLFNTLALIGQLIETDPPQAARIHQNLIDYLRATLPQMRAKGAGTLGRQIEMSRAYLAIMQARMRSRLAVSIDVPDEMLSATFPVMMLQILIENAIKHGLEPKIDGGRIDLRASVENQMLQVDVIDDGIGFNHFAGDGLGLANVRERLRIQYGNRAQLVIEAPLTGGTRASIRVPYAPDIFAASPK</sequence>
<evidence type="ECO:0000259" key="2">
    <source>
        <dbReference type="SMART" id="SM00387"/>
    </source>
</evidence>
<dbReference type="PANTHER" id="PTHR34220:SF9">
    <property type="entry name" value="SIGNAL TRANSDUCTION HISTIDINE KINASE INTERNAL REGION DOMAIN-CONTAINING PROTEIN"/>
    <property type="match status" value="1"/>
</dbReference>
<keyword evidence="3" id="KW-0418">Kinase</keyword>
<name>A0A6I2KZD9_9BURK</name>
<reference evidence="3 4" key="1">
    <citation type="submission" date="2019-11" db="EMBL/GenBank/DDBJ databases">
        <title>Novel species isolated from a subtropical stream in China.</title>
        <authorList>
            <person name="Lu H."/>
        </authorList>
    </citation>
    <scope>NUCLEOTIDE SEQUENCE [LARGE SCALE GENOMIC DNA]</scope>
    <source>
        <strain evidence="3 4">FT80W</strain>
    </source>
</reference>
<keyword evidence="3" id="KW-0808">Transferase</keyword>
<dbReference type="EMBL" id="WKJK01000008">
    <property type="protein sequence ID" value="MRW91545.1"/>
    <property type="molecule type" value="Genomic_DNA"/>
</dbReference>
<dbReference type="InterPro" id="IPR036890">
    <property type="entry name" value="HATPase_C_sf"/>
</dbReference>